<accession>A0A183GSB9</accession>
<evidence type="ECO:0000313" key="2">
    <source>
        <dbReference type="Proteomes" id="UP000050761"/>
    </source>
</evidence>
<dbReference type="AlphaFoldDB" id="A0A183GSB9"/>
<dbReference type="OrthoDB" id="5886712at2759"/>
<dbReference type="EMBL" id="UZAH01038170">
    <property type="protein sequence ID" value="VDP52290.1"/>
    <property type="molecule type" value="Genomic_DNA"/>
</dbReference>
<sequence length="236" mass="25931">MAGSGNDVTSAELEKLLLDEVSTSDQLTTMRAQLDQLLKVVNSLAERNATQVRTSVEVVLNQIEKLESVPSSPCGKGRKTAKAAAAFVESLSDIVLDKCSIMRDELENLKQVERREHALRTALSDKISPLIHKLCIQAGHIEESQNAVRPEETLAVIEQLNAHEYEGTVYHAEFDPVGAARALSDKISPLIHELCIQESQNAVRPEETPAVIEQLNAHEYEGTVYHAEFDPVGAAR</sequence>
<dbReference type="WBParaSite" id="HPBE_0002558901-mRNA-1">
    <property type="protein sequence ID" value="HPBE_0002558901-mRNA-1"/>
    <property type="gene ID" value="HPBE_0002558901"/>
</dbReference>
<reference evidence="1 2" key="1">
    <citation type="submission" date="2018-11" db="EMBL/GenBank/DDBJ databases">
        <authorList>
            <consortium name="Pathogen Informatics"/>
        </authorList>
    </citation>
    <scope>NUCLEOTIDE SEQUENCE [LARGE SCALE GENOMIC DNA]</scope>
</reference>
<proteinExistence type="predicted"/>
<organism evidence="2 3">
    <name type="scientific">Heligmosomoides polygyrus</name>
    <name type="common">Parasitic roundworm</name>
    <dbReference type="NCBI Taxonomy" id="6339"/>
    <lineage>
        <taxon>Eukaryota</taxon>
        <taxon>Metazoa</taxon>
        <taxon>Ecdysozoa</taxon>
        <taxon>Nematoda</taxon>
        <taxon>Chromadorea</taxon>
        <taxon>Rhabditida</taxon>
        <taxon>Rhabditina</taxon>
        <taxon>Rhabditomorpha</taxon>
        <taxon>Strongyloidea</taxon>
        <taxon>Heligmosomidae</taxon>
        <taxon>Heligmosomoides</taxon>
    </lineage>
</organism>
<dbReference type="Proteomes" id="UP000050761">
    <property type="component" value="Unassembled WGS sequence"/>
</dbReference>
<protein>
    <submittedName>
        <fullName evidence="3">Mediator complex subunit 4</fullName>
    </submittedName>
</protein>
<accession>A0A3P8EBJ6</accession>
<evidence type="ECO:0000313" key="3">
    <source>
        <dbReference type="WBParaSite" id="HPBE_0002558901-mRNA-1"/>
    </source>
</evidence>
<reference evidence="3" key="2">
    <citation type="submission" date="2019-09" db="UniProtKB">
        <authorList>
            <consortium name="WormBaseParasite"/>
        </authorList>
    </citation>
    <scope>IDENTIFICATION</scope>
</reference>
<keyword evidence="2" id="KW-1185">Reference proteome</keyword>
<gene>
    <name evidence="1" type="ORF">HPBE_LOCUS25588</name>
</gene>
<evidence type="ECO:0000313" key="1">
    <source>
        <dbReference type="EMBL" id="VDP52290.1"/>
    </source>
</evidence>
<name>A0A183GSB9_HELPZ</name>